<feature type="region of interest" description="Disordered" evidence="6">
    <location>
        <begin position="24"/>
        <end position="105"/>
    </location>
</feature>
<dbReference type="SMART" id="SM00487">
    <property type="entry name" value="DEXDc"/>
    <property type="match status" value="1"/>
</dbReference>
<dbReference type="InterPro" id="IPR029256">
    <property type="entry name" value="Heliccase-ass-bd"/>
</dbReference>
<dbReference type="SMART" id="SM00490">
    <property type="entry name" value="HELICc"/>
    <property type="match status" value="1"/>
</dbReference>
<evidence type="ECO:0000256" key="2">
    <source>
        <dbReference type="ARBA" id="ARBA00022741"/>
    </source>
</evidence>
<dbReference type="InterPro" id="IPR014001">
    <property type="entry name" value="Helicase_ATP-bd"/>
</dbReference>
<dbReference type="InterPro" id="IPR038718">
    <property type="entry name" value="SNF2-like_sf"/>
</dbReference>
<dbReference type="InterPro" id="IPR049730">
    <property type="entry name" value="SNF2/RAD54-like_C"/>
</dbReference>
<keyword evidence="10" id="KW-1185">Reference proteome</keyword>
<keyword evidence="4" id="KW-0067">ATP-binding</keyword>
<evidence type="ECO:0000256" key="5">
    <source>
        <dbReference type="ARBA" id="ARBA00023242"/>
    </source>
</evidence>
<dbReference type="PANTHER" id="PTHR45629">
    <property type="entry name" value="SNF2/RAD54 FAMILY MEMBER"/>
    <property type="match status" value="1"/>
</dbReference>
<dbReference type="Pfam" id="PF00271">
    <property type="entry name" value="Helicase_C"/>
    <property type="match status" value="1"/>
</dbReference>
<protein>
    <submittedName>
        <fullName evidence="9">Uncharacterized protein</fullName>
    </submittedName>
</protein>
<feature type="compositionally biased region" description="Acidic residues" evidence="6">
    <location>
        <begin position="24"/>
        <end position="37"/>
    </location>
</feature>
<dbReference type="Proteomes" id="UP000803884">
    <property type="component" value="Unassembled WGS sequence"/>
</dbReference>
<dbReference type="InterPro" id="IPR057931">
    <property type="entry name" value="RHH_ERCC6L2"/>
</dbReference>
<proteinExistence type="predicted"/>
<dbReference type="AlphaFoldDB" id="A0AB34L9C4"/>
<feature type="region of interest" description="Disordered" evidence="6">
    <location>
        <begin position="927"/>
        <end position="969"/>
    </location>
</feature>
<feature type="compositionally biased region" description="Basic and acidic residues" evidence="6">
    <location>
        <begin position="38"/>
        <end position="53"/>
    </location>
</feature>
<dbReference type="InterPro" id="IPR001650">
    <property type="entry name" value="Helicase_C-like"/>
</dbReference>
<keyword evidence="2" id="KW-0547">Nucleotide-binding</keyword>
<dbReference type="InterPro" id="IPR027417">
    <property type="entry name" value="P-loop_NTPase"/>
</dbReference>
<gene>
    <name evidence="9" type="ORF">WHR41_00124</name>
</gene>
<dbReference type="RefSeq" id="XP_069234289.1">
    <property type="nucleotide sequence ID" value="XM_069368730.1"/>
</dbReference>
<evidence type="ECO:0000256" key="1">
    <source>
        <dbReference type="ARBA" id="ARBA00004123"/>
    </source>
</evidence>
<dbReference type="GO" id="GO:0005634">
    <property type="term" value="C:nucleus"/>
    <property type="evidence" value="ECO:0007669"/>
    <property type="project" value="UniProtKB-SubCell"/>
</dbReference>
<dbReference type="GeneID" id="96001568"/>
<evidence type="ECO:0000256" key="3">
    <source>
        <dbReference type="ARBA" id="ARBA00022801"/>
    </source>
</evidence>
<dbReference type="EMBL" id="JAAQHG020000001">
    <property type="protein sequence ID" value="KAL1591184.1"/>
    <property type="molecule type" value="Genomic_DNA"/>
</dbReference>
<dbReference type="PROSITE" id="PS51194">
    <property type="entry name" value="HELICASE_CTER"/>
    <property type="match status" value="1"/>
</dbReference>
<reference evidence="9 10" key="1">
    <citation type="journal article" date="2020" name="Microbiol. Resour. Announc.">
        <title>Draft Genome Sequence of a Cladosporium Species Isolated from the Mesophotic Ascidian Didemnum maculosum.</title>
        <authorList>
            <person name="Gioti A."/>
            <person name="Siaperas R."/>
            <person name="Nikolaivits E."/>
            <person name="Le Goff G."/>
            <person name="Ouazzani J."/>
            <person name="Kotoulas G."/>
            <person name="Topakas E."/>
        </authorList>
    </citation>
    <scope>NUCLEOTIDE SEQUENCE [LARGE SCALE GENOMIC DNA]</scope>
    <source>
        <strain evidence="9 10">TM138-S3</strain>
    </source>
</reference>
<feature type="domain" description="Helicase ATP-binding" evidence="7">
    <location>
        <begin position="258"/>
        <end position="438"/>
    </location>
</feature>
<evidence type="ECO:0000313" key="9">
    <source>
        <dbReference type="EMBL" id="KAL1591184.1"/>
    </source>
</evidence>
<evidence type="ECO:0000313" key="10">
    <source>
        <dbReference type="Proteomes" id="UP000803884"/>
    </source>
</evidence>
<dbReference type="InterPro" id="IPR050496">
    <property type="entry name" value="SNF2_RAD54_helicase_repair"/>
</dbReference>
<dbReference type="GO" id="GO:0005524">
    <property type="term" value="F:ATP binding"/>
    <property type="evidence" value="ECO:0007669"/>
    <property type="project" value="InterPro"/>
</dbReference>
<dbReference type="Gene3D" id="3.40.50.10810">
    <property type="entry name" value="Tandem AAA-ATPase domain"/>
    <property type="match status" value="1"/>
</dbReference>
<dbReference type="FunFam" id="3.40.50.10810:FF:000019">
    <property type="entry name" value="DNA excision repair protein ERCC-6-like 2 isoform X1"/>
    <property type="match status" value="1"/>
</dbReference>
<evidence type="ECO:0000256" key="4">
    <source>
        <dbReference type="ARBA" id="ARBA00022840"/>
    </source>
</evidence>
<dbReference type="CDD" id="cd18793">
    <property type="entry name" value="SF2_C_SNF"/>
    <property type="match status" value="1"/>
</dbReference>
<organism evidence="9 10">
    <name type="scientific">Cladosporium halotolerans</name>
    <dbReference type="NCBI Taxonomy" id="1052096"/>
    <lineage>
        <taxon>Eukaryota</taxon>
        <taxon>Fungi</taxon>
        <taxon>Dikarya</taxon>
        <taxon>Ascomycota</taxon>
        <taxon>Pezizomycotina</taxon>
        <taxon>Dothideomycetes</taxon>
        <taxon>Dothideomycetidae</taxon>
        <taxon>Cladosporiales</taxon>
        <taxon>Cladosporiaceae</taxon>
        <taxon>Cladosporium</taxon>
    </lineage>
</organism>
<evidence type="ECO:0000259" key="7">
    <source>
        <dbReference type="PROSITE" id="PS51192"/>
    </source>
</evidence>
<dbReference type="SUPFAM" id="SSF52540">
    <property type="entry name" value="P-loop containing nucleoside triphosphate hydrolases"/>
    <property type="match status" value="2"/>
</dbReference>
<dbReference type="Pfam" id="PF25806">
    <property type="entry name" value="RHH_ERCC6L2"/>
    <property type="match status" value="1"/>
</dbReference>
<dbReference type="PANTHER" id="PTHR45629:SF7">
    <property type="entry name" value="DNA EXCISION REPAIR PROTEIN ERCC-6-RELATED"/>
    <property type="match status" value="1"/>
</dbReference>
<dbReference type="Gene3D" id="3.40.50.300">
    <property type="entry name" value="P-loop containing nucleotide triphosphate hydrolases"/>
    <property type="match status" value="1"/>
</dbReference>
<keyword evidence="5" id="KW-0539">Nucleus</keyword>
<feature type="compositionally biased region" description="Low complexity" evidence="6">
    <location>
        <begin position="927"/>
        <end position="943"/>
    </location>
</feature>
<name>A0AB34L9C4_9PEZI</name>
<dbReference type="Pfam" id="PF00176">
    <property type="entry name" value="SNF2-rel_dom"/>
    <property type="match status" value="1"/>
</dbReference>
<dbReference type="PROSITE" id="PS51192">
    <property type="entry name" value="HELICASE_ATP_BIND_1"/>
    <property type="match status" value="1"/>
</dbReference>
<dbReference type="GO" id="GO:0016787">
    <property type="term" value="F:hydrolase activity"/>
    <property type="evidence" value="ECO:0007669"/>
    <property type="project" value="UniProtKB-KW"/>
</dbReference>
<evidence type="ECO:0000259" key="8">
    <source>
        <dbReference type="PROSITE" id="PS51194"/>
    </source>
</evidence>
<keyword evidence="3" id="KW-0378">Hydrolase</keyword>
<dbReference type="InterPro" id="IPR000330">
    <property type="entry name" value="SNF2_N"/>
</dbReference>
<comment type="caution">
    <text evidence="9">The sequence shown here is derived from an EMBL/GenBank/DDBJ whole genome shotgun (WGS) entry which is preliminary data.</text>
</comment>
<sequence length="1026" mass="116260">MTSRRLDNSGQRHLSLVERVNIAEGDDSLGESDDDLDMNSRQDRKGDARKLSSDDYLDPSAGSNRDTVEISSDDAVAYPPHGKRKARGERVAFDDDEDSDAAYKQFKQRKTVERKKMAAERSKIKKRTNKNTIVGRRPKTVLDARNRKEKHYGDPSDDDEALMESTLPDYLQSRRSGWDQNRQRLGDAGLQFPPDYDEVYFSDDERLESLKERPGISEHMQPRAPYKDIELPASYGIIPAPIAQFLRKYQVEGVEFLHELFVYHRGGILGDDMGLGKTIQVIAFLTVAFGKTGDERDSKRMRKMRRLHDDKWYPRVLLIVPGTLVANWQSELQKWGWWHIYVCHGEKGRTSALDAAGTGRLEIMITTYDTYRNHASAMNSIRWDCVIADECHRIKERTAETTKVMNGINALCRIGLTGTAIQNKYEELWTLLNWTNPGAFGPLSSWKTTVAIPLKLGQSHDATYAQLKKSREVAQKLVNNLLPRFLLRRPKSLIADQLPKKSDKVVFCPLSDTQDLAYNNFCDTEMVHSIRSAYDPCGCGSGKKQGWCCYIEVDGTPWQHFVFPALQTFQKIANHLALVLPHSPVGGEKHLKELEKLQMAMPDSWKKMYAQRDSILHYTDPRFCGKWRILKKLLKLWHDNGDKVLVFSYSVRLLNMLDMLFKMTTTYNVSSLSGKTPNDERQAVVDEFNSNPNAFVFLISTKAGGLGLNITSANKVVIVDPNWNPAYDLQAQDRAYRLGQTRDVEVFRLISAGTIEEVVYARQVYKQQQANIGYNASVERRYFRGVQDQKELKGEIFGLANLFAPTSEEIKLRDIFNKTNVAESRAGVEIAGLNLEASRDEDEDYDGNEETALSQLAQEIIDEPATRRKKAGEAAKKPDGVMAILAGAGVKYTHENAEVIGTSKVETRISSRAQKAGGNAGWNSERAFAQSQASQNDSASATSHPHARRAQSDDEDDMEEEEHVRYKYRPPEDVRNRQFCSMAKSFGFDNVTDFALVVEGWTQEQRRTALDRFYVGRRAMLAKSSG</sequence>
<accession>A0AB34L9C4</accession>
<evidence type="ECO:0000256" key="6">
    <source>
        <dbReference type="SAM" id="MobiDB-lite"/>
    </source>
</evidence>
<feature type="domain" description="Helicase C-terminal" evidence="8">
    <location>
        <begin position="629"/>
        <end position="784"/>
    </location>
</feature>
<dbReference type="Pfam" id="PF14773">
    <property type="entry name" value="VIGSSK"/>
    <property type="match status" value="1"/>
</dbReference>
<comment type="subcellular location">
    <subcellularLocation>
        <location evidence="1">Nucleus</location>
    </subcellularLocation>
</comment>